<evidence type="ECO:0000313" key="1">
    <source>
        <dbReference type="EMBL" id="VYT96290.1"/>
    </source>
</evidence>
<gene>
    <name evidence="1" type="ORF">CPLFYP93_01030</name>
</gene>
<proteinExistence type="predicted"/>
<reference evidence="1" key="1">
    <citation type="submission" date="2019-11" db="EMBL/GenBank/DDBJ databases">
        <authorList>
            <person name="Feng L."/>
        </authorList>
    </citation>
    <scope>NUCLEOTIDE SEQUENCE</scope>
    <source>
        <strain evidence="1">CParaputrificumLFYP93</strain>
    </source>
</reference>
<name>A0A6N3B2P3_9CLOT</name>
<protein>
    <submittedName>
        <fullName evidence="1">Uncharacterized protein</fullName>
    </submittedName>
</protein>
<accession>A0A6N3B2P3</accession>
<organism evidence="1">
    <name type="scientific">Clostridium paraputrificum</name>
    <dbReference type="NCBI Taxonomy" id="29363"/>
    <lineage>
        <taxon>Bacteria</taxon>
        <taxon>Bacillati</taxon>
        <taxon>Bacillota</taxon>
        <taxon>Clostridia</taxon>
        <taxon>Eubacteriales</taxon>
        <taxon>Clostridiaceae</taxon>
        <taxon>Clostridium</taxon>
    </lineage>
</organism>
<dbReference type="AlphaFoldDB" id="A0A6N3B2P3"/>
<dbReference type="EMBL" id="CACRTV010000033">
    <property type="protein sequence ID" value="VYT96290.1"/>
    <property type="molecule type" value="Genomic_DNA"/>
</dbReference>
<dbReference type="RefSeq" id="WP_156559967.1">
    <property type="nucleotide sequence ID" value="NZ_CACRTV010000033.1"/>
</dbReference>
<sequence length="106" mass="12392">MNTYLITYYLKEESHSCGCGDHGDHDHHHHHHEERDDYEVTAHIKTLGAWAHLMPTSFLVKTDKNSEEIVSFLKDFLEEKDMIFVNKVDKEDLASLTPGVVEWIRQ</sequence>